<dbReference type="Gene3D" id="1.10.3720.10">
    <property type="entry name" value="MetI-like"/>
    <property type="match status" value="1"/>
</dbReference>
<evidence type="ECO:0000256" key="1">
    <source>
        <dbReference type="ARBA" id="ARBA00004651"/>
    </source>
</evidence>
<name>A0A939MGL8_9MICO</name>
<feature type="transmembrane region" description="Helical" evidence="7">
    <location>
        <begin position="202"/>
        <end position="230"/>
    </location>
</feature>
<dbReference type="PANTHER" id="PTHR43386">
    <property type="entry name" value="OLIGOPEPTIDE TRANSPORT SYSTEM PERMEASE PROTEIN APPC"/>
    <property type="match status" value="1"/>
</dbReference>
<dbReference type="PROSITE" id="PS50928">
    <property type="entry name" value="ABC_TM1"/>
    <property type="match status" value="1"/>
</dbReference>
<evidence type="ECO:0000256" key="6">
    <source>
        <dbReference type="ARBA" id="ARBA00023136"/>
    </source>
</evidence>
<dbReference type="EMBL" id="JAGDYM010000002">
    <property type="protein sequence ID" value="MBO1900524.1"/>
    <property type="molecule type" value="Genomic_DNA"/>
</dbReference>
<comment type="similarity">
    <text evidence="7">Belongs to the binding-protein-dependent transport system permease family.</text>
</comment>
<dbReference type="AlphaFoldDB" id="A0A939MGL8"/>
<dbReference type="InterPro" id="IPR000515">
    <property type="entry name" value="MetI-like"/>
</dbReference>
<gene>
    <name evidence="9" type="ORF">J4H92_01010</name>
</gene>
<keyword evidence="3" id="KW-1003">Cell membrane</keyword>
<evidence type="ECO:0000259" key="8">
    <source>
        <dbReference type="PROSITE" id="PS50928"/>
    </source>
</evidence>
<sequence length="283" mass="29221">MSVTAGTTATRAIRAPQQTALLALVVALAYLVWVSFSGMLLPGVPLADPLTVDLTQKFLPPGGGHWFGTDYLGRDVLSRTLLGVRETFLGSTAALLLGYALGVALGTVSGLGGAAVRAVVFRCLDVLQSIPGIVLPMVIVAALGFGTLNASIAVGIALAPRIAYVLYRTVPEVLGSAYVDVDRQMGASRLSTMVRHVLPNALWPALSLAPALLGEAVLGLAALGFLGLGAPLPTPEIGSIIAEGRQYITQAWWISALPGAVLCAILVALAVVGQSLEERGQHV</sequence>
<dbReference type="CDD" id="cd06261">
    <property type="entry name" value="TM_PBP2"/>
    <property type="match status" value="1"/>
</dbReference>
<comment type="caution">
    <text evidence="9">The sequence shown here is derived from an EMBL/GenBank/DDBJ whole genome shotgun (WGS) entry which is preliminary data.</text>
</comment>
<evidence type="ECO:0000256" key="5">
    <source>
        <dbReference type="ARBA" id="ARBA00022989"/>
    </source>
</evidence>
<feature type="transmembrane region" description="Helical" evidence="7">
    <location>
        <begin position="21"/>
        <end position="41"/>
    </location>
</feature>
<keyword evidence="4 7" id="KW-0812">Transmembrane</keyword>
<organism evidence="9 10">
    <name type="scientific">Leucobacter weissii</name>
    <dbReference type="NCBI Taxonomy" id="1983706"/>
    <lineage>
        <taxon>Bacteria</taxon>
        <taxon>Bacillati</taxon>
        <taxon>Actinomycetota</taxon>
        <taxon>Actinomycetes</taxon>
        <taxon>Micrococcales</taxon>
        <taxon>Microbacteriaceae</taxon>
        <taxon>Leucobacter</taxon>
    </lineage>
</organism>
<feature type="transmembrane region" description="Helical" evidence="7">
    <location>
        <begin position="132"/>
        <end position="156"/>
    </location>
</feature>
<dbReference type="GO" id="GO:0005886">
    <property type="term" value="C:plasma membrane"/>
    <property type="evidence" value="ECO:0007669"/>
    <property type="project" value="UniProtKB-SubCell"/>
</dbReference>
<dbReference type="GO" id="GO:0055085">
    <property type="term" value="P:transmembrane transport"/>
    <property type="evidence" value="ECO:0007669"/>
    <property type="project" value="InterPro"/>
</dbReference>
<evidence type="ECO:0000256" key="2">
    <source>
        <dbReference type="ARBA" id="ARBA00022448"/>
    </source>
</evidence>
<feature type="transmembrane region" description="Helical" evidence="7">
    <location>
        <begin position="250"/>
        <end position="272"/>
    </location>
</feature>
<reference evidence="9" key="1">
    <citation type="submission" date="2021-03" db="EMBL/GenBank/DDBJ databases">
        <title>Leucobacter chromiisoli sp. nov., isolated from chromium-containing soil of chemical plant.</title>
        <authorList>
            <person name="Xu Z."/>
        </authorList>
    </citation>
    <scope>NUCLEOTIDE SEQUENCE</scope>
    <source>
        <strain evidence="9">S27</strain>
    </source>
</reference>
<evidence type="ECO:0000256" key="3">
    <source>
        <dbReference type="ARBA" id="ARBA00022475"/>
    </source>
</evidence>
<accession>A0A939MGL8</accession>
<dbReference type="PANTHER" id="PTHR43386:SF25">
    <property type="entry name" value="PEPTIDE ABC TRANSPORTER PERMEASE PROTEIN"/>
    <property type="match status" value="1"/>
</dbReference>
<evidence type="ECO:0000313" key="10">
    <source>
        <dbReference type="Proteomes" id="UP000664382"/>
    </source>
</evidence>
<dbReference type="Proteomes" id="UP000664382">
    <property type="component" value="Unassembled WGS sequence"/>
</dbReference>
<keyword evidence="2 7" id="KW-0813">Transport</keyword>
<comment type="subcellular location">
    <subcellularLocation>
        <location evidence="1 7">Cell membrane</location>
        <topology evidence="1 7">Multi-pass membrane protein</topology>
    </subcellularLocation>
</comment>
<evidence type="ECO:0000256" key="7">
    <source>
        <dbReference type="RuleBase" id="RU363032"/>
    </source>
</evidence>
<dbReference type="InterPro" id="IPR050366">
    <property type="entry name" value="BP-dependent_transpt_permease"/>
</dbReference>
<dbReference type="SUPFAM" id="SSF161098">
    <property type="entry name" value="MetI-like"/>
    <property type="match status" value="1"/>
</dbReference>
<evidence type="ECO:0000256" key="4">
    <source>
        <dbReference type="ARBA" id="ARBA00022692"/>
    </source>
</evidence>
<dbReference type="InterPro" id="IPR035906">
    <property type="entry name" value="MetI-like_sf"/>
</dbReference>
<dbReference type="Pfam" id="PF00528">
    <property type="entry name" value="BPD_transp_1"/>
    <property type="match status" value="1"/>
</dbReference>
<keyword evidence="5 7" id="KW-1133">Transmembrane helix</keyword>
<feature type="transmembrane region" description="Helical" evidence="7">
    <location>
        <begin position="96"/>
        <end position="120"/>
    </location>
</feature>
<feature type="domain" description="ABC transmembrane type-1" evidence="8">
    <location>
        <begin position="84"/>
        <end position="273"/>
    </location>
</feature>
<keyword evidence="10" id="KW-1185">Reference proteome</keyword>
<keyword evidence="6 7" id="KW-0472">Membrane</keyword>
<dbReference type="RefSeq" id="WP_208095161.1">
    <property type="nucleotide sequence ID" value="NZ_JAGDYM010000002.1"/>
</dbReference>
<evidence type="ECO:0000313" key="9">
    <source>
        <dbReference type="EMBL" id="MBO1900524.1"/>
    </source>
</evidence>
<proteinExistence type="inferred from homology"/>
<protein>
    <submittedName>
        <fullName evidence="9">ABC transporter permease</fullName>
    </submittedName>
</protein>